<dbReference type="Proteomes" id="UP001287356">
    <property type="component" value="Unassembled WGS sequence"/>
</dbReference>
<proteinExistence type="predicted"/>
<accession>A0AAE0NML0</accession>
<evidence type="ECO:0000313" key="2">
    <source>
        <dbReference type="Proteomes" id="UP001287356"/>
    </source>
</evidence>
<protein>
    <recommendedName>
        <fullName evidence="3">Actin-like ATPase domain-containing protein</fullName>
    </recommendedName>
</protein>
<gene>
    <name evidence="1" type="ORF">B0T24DRAFT_715878</name>
</gene>
<name>A0AAE0NML0_9PEZI</name>
<dbReference type="PANTHER" id="PTHR42749">
    <property type="entry name" value="CELL SHAPE-DETERMINING PROTEIN MREB"/>
    <property type="match status" value="1"/>
</dbReference>
<dbReference type="PANTHER" id="PTHR42749:SF1">
    <property type="entry name" value="CELL SHAPE-DETERMINING PROTEIN MREB"/>
    <property type="match status" value="1"/>
</dbReference>
<evidence type="ECO:0008006" key="3">
    <source>
        <dbReference type="Google" id="ProtNLM"/>
    </source>
</evidence>
<keyword evidence="2" id="KW-1185">Reference proteome</keyword>
<dbReference type="SUPFAM" id="SSF53067">
    <property type="entry name" value="Actin-like ATPase domain"/>
    <property type="match status" value="2"/>
</dbReference>
<dbReference type="Gene3D" id="3.30.420.40">
    <property type="match status" value="2"/>
</dbReference>
<reference evidence="1" key="1">
    <citation type="journal article" date="2023" name="Mol. Phylogenet. Evol.">
        <title>Genome-scale phylogeny and comparative genomics of the fungal order Sordariales.</title>
        <authorList>
            <person name="Hensen N."/>
            <person name="Bonometti L."/>
            <person name="Westerberg I."/>
            <person name="Brannstrom I.O."/>
            <person name="Guillou S."/>
            <person name="Cros-Aarteil S."/>
            <person name="Calhoun S."/>
            <person name="Haridas S."/>
            <person name="Kuo A."/>
            <person name="Mondo S."/>
            <person name="Pangilinan J."/>
            <person name="Riley R."/>
            <person name="LaButti K."/>
            <person name="Andreopoulos B."/>
            <person name="Lipzen A."/>
            <person name="Chen C."/>
            <person name="Yan M."/>
            <person name="Daum C."/>
            <person name="Ng V."/>
            <person name="Clum A."/>
            <person name="Steindorff A."/>
            <person name="Ohm R.A."/>
            <person name="Martin F."/>
            <person name="Silar P."/>
            <person name="Natvig D.O."/>
            <person name="Lalanne C."/>
            <person name="Gautier V."/>
            <person name="Ament-Velasquez S.L."/>
            <person name="Kruys A."/>
            <person name="Hutchinson M.I."/>
            <person name="Powell A.J."/>
            <person name="Barry K."/>
            <person name="Miller A.N."/>
            <person name="Grigoriev I.V."/>
            <person name="Debuchy R."/>
            <person name="Gladieux P."/>
            <person name="Hiltunen Thoren M."/>
            <person name="Johannesson H."/>
        </authorList>
    </citation>
    <scope>NUCLEOTIDE SEQUENCE</scope>
    <source>
        <strain evidence="1">CBS 958.72</strain>
    </source>
</reference>
<dbReference type="CDD" id="cd10170">
    <property type="entry name" value="ASKHA_NBD_HSP70"/>
    <property type="match status" value="1"/>
</dbReference>
<dbReference type="Gene3D" id="3.90.640.10">
    <property type="entry name" value="Actin, Chain A, domain 4"/>
    <property type="match status" value="1"/>
</dbReference>
<comment type="caution">
    <text evidence="1">The sequence shown here is derived from an EMBL/GenBank/DDBJ whole genome shotgun (WGS) entry which is preliminary data.</text>
</comment>
<organism evidence="1 2">
    <name type="scientific">Lasiosphaeria ovina</name>
    <dbReference type="NCBI Taxonomy" id="92902"/>
    <lineage>
        <taxon>Eukaryota</taxon>
        <taxon>Fungi</taxon>
        <taxon>Dikarya</taxon>
        <taxon>Ascomycota</taxon>
        <taxon>Pezizomycotina</taxon>
        <taxon>Sordariomycetes</taxon>
        <taxon>Sordariomycetidae</taxon>
        <taxon>Sordariales</taxon>
        <taxon>Lasiosphaeriaceae</taxon>
        <taxon>Lasiosphaeria</taxon>
    </lineage>
</organism>
<dbReference type="AlphaFoldDB" id="A0AAE0NML0"/>
<dbReference type="InterPro" id="IPR043129">
    <property type="entry name" value="ATPase_NBD"/>
</dbReference>
<dbReference type="EMBL" id="JAULSN010000001">
    <property type="protein sequence ID" value="KAK3384119.1"/>
    <property type="molecule type" value="Genomic_DNA"/>
</dbReference>
<reference evidence="1" key="2">
    <citation type="submission" date="2023-06" db="EMBL/GenBank/DDBJ databases">
        <authorList>
            <consortium name="Lawrence Berkeley National Laboratory"/>
            <person name="Haridas S."/>
            <person name="Hensen N."/>
            <person name="Bonometti L."/>
            <person name="Westerberg I."/>
            <person name="Brannstrom I.O."/>
            <person name="Guillou S."/>
            <person name="Cros-Aarteil S."/>
            <person name="Calhoun S."/>
            <person name="Kuo A."/>
            <person name="Mondo S."/>
            <person name="Pangilinan J."/>
            <person name="Riley R."/>
            <person name="Labutti K."/>
            <person name="Andreopoulos B."/>
            <person name="Lipzen A."/>
            <person name="Chen C."/>
            <person name="Yanf M."/>
            <person name="Daum C."/>
            <person name="Ng V."/>
            <person name="Clum A."/>
            <person name="Steindorff A."/>
            <person name="Ohm R."/>
            <person name="Martin F."/>
            <person name="Silar P."/>
            <person name="Natvig D."/>
            <person name="Lalanne C."/>
            <person name="Gautier V."/>
            <person name="Ament-Velasquez S.L."/>
            <person name="Kruys A."/>
            <person name="Hutchinson M.I."/>
            <person name="Powell A.J."/>
            <person name="Barry K."/>
            <person name="Miller A.N."/>
            <person name="Grigoriev I.V."/>
            <person name="Debuchy R."/>
            <person name="Gladieux P."/>
            <person name="Thoren M.H."/>
            <person name="Johannesson H."/>
        </authorList>
    </citation>
    <scope>NUCLEOTIDE SEQUENCE</scope>
    <source>
        <strain evidence="1">CBS 958.72</strain>
    </source>
</reference>
<sequence length="534" mass="58706">MAQSSFIGNIYVGIDFGATHSSISYILRYTSPDDTGAFVPLPWDVEIGGYRRIPTMFDLGQHGNIELDPDRVTSSAIIWPKLALLHYECRPTGPLVTQLAQKAEASWAGLPPAKMIAPFLRALFVQLLEKLAREGSQALGYAFHCTVTSPESWKLEDRERMKAAVAEADLASLVPGLGVSFYYISEQEAAALSVYNANYAAFFQEESLITVCDGGGLTVDIASYVCGFHDNLPAMSQCGQAVSQGVGGMSLKAGLDELVRQQLDRQSGKSNFLNTYSSANKRALAKQCDRVINTHGEPDSEDLHILAEHFAIPIKSEEINGIFDGLINDFVGAIYAHLRHAEAAYPRLTHRTALPKRYIVLTGGLSRNAYIRNAMKDRVRVLDGRPIELILPDGDWGWLAVSRGGAIHAMQQTLNRLALKRRTCSATYYIKKGNTGNRTILAQEGQSLLTQEVLIHNVPDGAVDREMFRSSLVVYQEKNGAESVYLKFVWDPTILHGGNLSLLFASSGEPGLRVDLCQGGVCLHESTFERSHQR</sequence>
<evidence type="ECO:0000313" key="1">
    <source>
        <dbReference type="EMBL" id="KAK3384119.1"/>
    </source>
</evidence>